<evidence type="ECO:0000313" key="2">
    <source>
        <dbReference type="EMBL" id="KKY15951.1"/>
    </source>
</evidence>
<feature type="compositionally biased region" description="Basic and acidic residues" evidence="1">
    <location>
        <begin position="35"/>
        <end position="88"/>
    </location>
</feature>
<dbReference type="EMBL" id="LAQI01000177">
    <property type="protein sequence ID" value="KKY15951.1"/>
    <property type="molecule type" value="Genomic_DNA"/>
</dbReference>
<organism evidence="2 3">
    <name type="scientific">Diplodia seriata</name>
    <dbReference type="NCBI Taxonomy" id="420778"/>
    <lineage>
        <taxon>Eukaryota</taxon>
        <taxon>Fungi</taxon>
        <taxon>Dikarya</taxon>
        <taxon>Ascomycota</taxon>
        <taxon>Pezizomycotina</taxon>
        <taxon>Dothideomycetes</taxon>
        <taxon>Dothideomycetes incertae sedis</taxon>
        <taxon>Botryosphaeriales</taxon>
        <taxon>Botryosphaeriaceae</taxon>
        <taxon>Diplodia</taxon>
    </lineage>
</organism>
<gene>
    <name evidence="2" type="ORF">UCDDS831_g07335</name>
</gene>
<name>A0A0G2E0Q8_9PEZI</name>
<dbReference type="AlphaFoldDB" id="A0A0G2E0Q8"/>
<comment type="caution">
    <text evidence="2">The sequence shown here is derived from an EMBL/GenBank/DDBJ whole genome shotgun (WGS) entry which is preliminary data.</text>
</comment>
<proteinExistence type="predicted"/>
<feature type="region of interest" description="Disordered" evidence="1">
    <location>
        <begin position="1"/>
        <end position="88"/>
    </location>
</feature>
<dbReference type="Proteomes" id="UP000034182">
    <property type="component" value="Unassembled WGS sequence"/>
</dbReference>
<reference evidence="2 3" key="2">
    <citation type="submission" date="2015-05" db="EMBL/GenBank/DDBJ databases">
        <title>Distinctive expansion of gene families associated with plant cell wall degradation and secondary metabolism in the genomes of grapevine trunk pathogens.</title>
        <authorList>
            <person name="Lawrence D.P."/>
            <person name="Travadon R."/>
            <person name="Rolshausen P.E."/>
            <person name="Baumgartner K."/>
        </authorList>
    </citation>
    <scope>NUCLEOTIDE SEQUENCE [LARGE SCALE GENOMIC DNA]</scope>
    <source>
        <strain evidence="2">DS831</strain>
    </source>
</reference>
<evidence type="ECO:0000256" key="1">
    <source>
        <dbReference type="SAM" id="MobiDB-lite"/>
    </source>
</evidence>
<accession>A0A0G2E0Q8</accession>
<evidence type="ECO:0000313" key="3">
    <source>
        <dbReference type="Proteomes" id="UP000034182"/>
    </source>
</evidence>
<reference evidence="2 3" key="1">
    <citation type="submission" date="2015-03" db="EMBL/GenBank/DDBJ databases">
        <authorList>
            <person name="Morales-Cruz A."/>
            <person name="Amrine K.C."/>
            <person name="Cantu D."/>
        </authorList>
    </citation>
    <scope>NUCLEOTIDE SEQUENCE [LARGE SCALE GENOMIC DNA]</scope>
    <source>
        <strain evidence="2">DS831</strain>
    </source>
</reference>
<sequence>MESIKAAAAAFVRPKPHTHPSHKQPLAATPSTSPDKLDLEPGGNPDKKLDKKRGWDLDSGHNGECDRNHDEELGMSRDGEASKRSTDSLEREIRHMQRHIKAAVAERDEQIALTNKFARTLNKERSEQAAVEEEMQKTKKKNLALENQNALLDHELKKVQDKLDSTVVDLRKAQLNSFKQAQTGWFVQEDAEIHHTISQLYKDVRTWAKAYGVKSLEAHRKLSSDANRYLSQSISKVAFFNSWDEFFTFKHPFLILAALVSDVLSTYIFEDYFWIFRNPDDPKDHGERADALRDIFSQLRRNNAVDAHTWRALLFRTVFPEPENSKLTIWGEFPVDSYAKLVDHFTGYISHGAASAFLREMGQDEKQKCDLELQYLIHRAIVLFSRLKIQRADYVWNEPSPSLRTGFDVHSPKMAADRLVRLDDDEDESFNGKKIKIVVSPAVQKFGDSNGENFENGRFITKAVVFLEA</sequence>
<protein>
    <submittedName>
        <fullName evidence="2">Uncharacterized protein</fullName>
    </submittedName>
</protein>